<keyword evidence="7" id="KW-0479">Metal-binding</keyword>
<evidence type="ECO:0000256" key="10">
    <source>
        <dbReference type="ARBA" id="ARBA00023211"/>
    </source>
</evidence>
<evidence type="ECO:0000256" key="9">
    <source>
        <dbReference type="ARBA" id="ARBA00022842"/>
    </source>
</evidence>
<evidence type="ECO:0000259" key="11">
    <source>
        <dbReference type="SMART" id="SM00990"/>
    </source>
</evidence>
<dbReference type="Pfam" id="PF21315">
    <property type="entry name" value="FAN1_HTH"/>
    <property type="match status" value="1"/>
</dbReference>
<dbReference type="GO" id="GO:0036297">
    <property type="term" value="P:interstrand cross-link repair"/>
    <property type="evidence" value="ECO:0007669"/>
    <property type="project" value="InterPro"/>
</dbReference>
<evidence type="ECO:0000256" key="2">
    <source>
        <dbReference type="ARBA" id="ARBA00001936"/>
    </source>
</evidence>
<dbReference type="PANTHER" id="PTHR15749:SF4">
    <property type="entry name" value="FANCONI-ASSOCIATED NUCLEASE 1"/>
    <property type="match status" value="1"/>
</dbReference>
<reference evidence="13" key="1">
    <citation type="submission" date="2016-10" db="EMBL/GenBank/DDBJ databases">
        <authorList>
            <person name="Varghese N."/>
            <person name="Submissions S."/>
        </authorList>
    </citation>
    <scope>NUCLEOTIDE SEQUENCE [LARGE SCALE GENOMIC DNA]</scope>
    <source>
        <strain evidence="13">CGMCC 1.6489</strain>
    </source>
</reference>
<keyword evidence="13" id="KW-1185">Reference proteome</keyword>
<proteinExistence type="inferred from homology"/>
<keyword evidence="9" id="KW-0460">Magnesium</keyword>
<evidence type="ECO:0000256" key="8">
    <source>
        <dbReference type="ARBA" id="ARBA00022801"/>
    </source>
</evidence>
<evidence type="ECO:0000256" key="4">
    <source>
        <dbReference type="ARBA" id="ARBA00005533"/>
    </source>
</evidence>
<comment type="cofactor">
    <cofactor evidence="3">
        <name>Mg(2+)</name>
        <dbReference type="ChEBI" id="CHEBI:18420"/>
    </cofactor>
</comment>
<gene>
    <name evidence="12" type="ORF">SAMN04487962_102149</name>
</gene>
<evidence type="ECO:0000256" key="3">
    <source>
        <dbReference type="ARBA" id="ARBA00001946"/>
    </source>
</evidence>
<dbReference type="PANTHER" id="PTHR15749">
    <property type="entry name" value="FANCONI-ASSOCIATED NUCLEASE 1"/>
    <property type="match status" value="1"/>
</dbReference>
<name>A0A1I0A164_9GAMM</name>
<feature type="domain" description="VRR-NUC" evidence="11">
    <location>
        <begin position="442"/>
        <end position="560"/>
    </location>
</feature>
<dbReference type="Gene3D" id="3.40.1350.10">
    <property type="match status" value="1"/>
</dbReference>
<dbReference type="EC" id="3.1.4.1" evidence="5"/>
<comment type="catalytic activity">
    <reaction evidence="1">
        <text>Hydrolytically removes 5'-nucleotides successively from the 3'-hydroxy termini of 3'-hydroxy-terminated oligonucleotides.</text>
        <dbReference type="EC" id="3.1.4.1"/>
    </reaction>
</comment>
<dbReference type="OrthoDB" id="9803913at2"/>
<dbReference type="Proteomes" id="UP000198762">
    <property type="component" value="Unassembled WGS sequence"/>
</dbReference>
<keyword evidence="6" id="KW-0540">Nuclease</keyword>
<dbReference type="InterPro" id="IPR011856">
    <property type="entry name" value="tRNA_endonuc-like_dom_sf"/>
</dbReference>
<accession>A0A1I0A164</accession>
<dbReference type="GO" id="GO:0046872">
    <property type="term" value="F:metal ion binding"/>
    <property type="evidence" value="ECO:0007669"/>
    <property type="project" value="UniProtKB-KW"/>
</dbReference>
<evidence type="ECO:0000313" key="12">
    <source>
        <dbReference type="EMBL" id="SES87680.1"/>
    </source>
</evidence>
<dbReference type="RefSeq" id="WP_091848836.1">
    <property type="nucleotide sequence ID" value="NZ_FOHZ01000002.1"/>
</dbReference>
<comment type="cofactor">
    <cofactor evidence="2">
        <name>Mn(2+)</name>
        <dbReference type="ChEBI" id="CHEBI:29035"/>
    </cofactor>
</comment>
<dbReference type="InterPro" id="IPR049125">
    <property type="entry name" value="FAN1-like_WH"/>
</dbReference>
<evidence type="ECO:0000313" key="13">
    <source>
        <dbReference type="Proteomes" id="UP000198762"/>
    </source>
</evidence>
<protein>
    <recommendedName>
        <fullName evidence="5">phosphodiesterase I</fullName>
        <ecNumber evidence="5">3.1.4.1</ecNumber>
    </recommendedName>
</protein>
<comment type="similarity">
    <text evidence="4">Belongs to the FAN1 family.</text>
</comment>
<dbReference type="GO" id="GO:0003676">
    <property type="term" value="F:nucleic acid binding"/>
    <property type="evidence" value="ECO:0007669"/>
    <property type="project" value="InterPro"/>
</dbReference>
<dbReference type="STRING" id="430453.SAMN04487962_102149"/>
<evidence type="ECO:0000256" key="5">
    <source>
        <dbReference type="ARBA" id="ARBA00012029"/>
    </source>
</evidence>
<dbReference type="EMBL" id="FOHZ01000002">
    <property type="protein sequence ID" value="SES87680.1"/>
    <property type="molecule type" value="Genomic_DNA"/>
</dbReference>
<keyword evidence="8" id="KW-0378">Hydrolase</keyword>
<dbReference type="InterPro" id="IPR014883">
    <property type="entry name" value="VRR_NUC"/>
</dbReference>
<dbReference type="SMART" id="SM00990">
    <property type="entry name" value="VRR_NUC"/>
    <property type="match status" value="1"/>
</dbReference>
<evidence type="ECO:0000256" key="7">
    <source>
        <dbReference type="ARBA" id="ARBA00022723"/>
    </source>
</evidence>
<organism evidence="12 13">
    <name type="scientific">Marinobacter segnicrescens</name>
    <dbReference type="NCBI Taxonomy" id="430453"/>
    <lineage>
        <taxon>Bacteria</taxon>
        <taxon>Pseudomonadati</taxon>
        <taxon>Pseudomonadota</taxon>
        <taxon>Gammaproteobacteria</taxon>
        <taxon>Pseudomonadales</taxon>
        <taxon>Marinobacteraceae</taxon>
        <taxon>Marinobacter</taxon>
    </lineage>
</organism>
<sequence>MSPSESPGQRLRAADLDNPLYYLENMETVVNWVRHHHGDLLTAEERGRLDGFGRLSVSARALLTRMVMRTGELFRAGKLRYPELPEPESVGLAELLSTGWVKSVEWVTIDELFRLFTLAELRPALADRLTDLGHSPAMPKGRMKALLADHLDEIDLADWLPEQGNDLVRLGHMALFDRIRLMFFGNLRQSWSDFVLVELGYQQYEEVPFTPESRAFQRREDVDCYLTMHHCREWLDEGRAAEDVWLQVPAATENSWLTSRRDRLLLELGRQAERQGNRELALAALTQSGHREARLKQLRLLERMKRFEEAWTIADQWQTGELSDAEVQGLARILKRLARKVGEPMPTMAQAPAPDEFLITVPFTGAPVELAVQQHLWQDHQPVFYVENTLINALFGLLCWDVIFAPVPGAFFHPFHVGPADLTREDFVPRRRELLDTALANLEGDGYRRMIVDTYQRKQGLANPFVNWHVVTGDLLELALDCMPARHLQALFRRLLNNLKEHRSGFPDLIRFMPHEKDPGQRYEMIEVKGPGDRLQDHQRRWLAFFAQQGIAARVCYVRWQDASESVLDPSL</sequence>
<dbReference type="InterPro" id="IPR033315">
    <property type="entry name" value="Fan1-like"/>
</dbReference>
<dbReference type="Pfam" id="PF08774">
    <property type="entry name" value="VRR_NUC"/>
    <property type="match status" value="1"/>
</dbReference>
<evidence type="ECO:0000256" key="1">
    <source>
        <dbReference type="ARBA" id="ARBA00000983"/>
    </source>
</evidence>
<keyword evidence="10" id="KW-0464">Manganese</keyword>
<dbReference type="GO" id="GO:0004528">
    <property type="term" value="F:phosphodiesterase I activity"/>
    <property type="evidence" value="ECO:0007669"/>
    <property type="project" value="UniProtKB-EC"/>
</dbReference>
<evidence type="ECO:0000256" key="6">
    <source>
        <dbReference type="ARBA" id="ARBA00022722"/>
    </source>
</evidence>
<dbReference type="AlphaFoldDB" id="A0A1I0A164"/>